<proteinExistence type="predicted"/>
<accession>A0A6J5RQQ8</accession>
<protein>
    <submittedName>
        <fullName evidence="1">Uncharacterized protein</fullName>
    </submittedName>
</protein>
<gene>
    <name evidence="1" type="ORF">UFOVP1271_1</name>
</gene>
<feature type="non-terminal residue" evidence="1">
    <location>
        <position position="1"/>
    </location>
</feature>
<sequence>TVSGVQLPIKELKTGYDESQLTNYITTSTPGGPAYTQFNASSTTKYGQRFRSYTQVAYLTFDQVYATNDSWTNRFGVIDFVPLELSLTSKMVQSACADAAAPYWNKLLDIESVMWQPLQLTYTPTGCAQQVKMSVIQSRQISATPSECKVTLGLLPAYQYQSFVLDDTYLGILDTSRLA</sequence>
<reference evidence="1" key="1">
    <citation type="submission" date="2020-05" db="EMBL/GenBank/DDBJ databases">
        <authorList>
            <person name="Chiriac C."/>
            <person name="Salcher M."/>
            <person name="Ghai R."/>
            <person name="Kavagutti S V."/>
        </authorList>
    </citation>
    <scope>NUCLEOTIDE SEQUENCE</scope>
</reference>
<name>A0A6J5RQQ8_9CAUD</name>
<dbReference type="EMBL" id="LR797217">
    <property type="protein sequence ID" value="CAB4194675.1"/>
    <property type="molecule type" value="Genomic_DNA"/>
</dbReference>
<organism evidence="1">
    <name type="scientific">uncultured Caudovirales phage</name>
    <dbReference type="NCBI Taxonomy" id="2100421"/>
    <lineage>
        <taxon>Viruses</taxon>
        <taxon>Duplodnaviria</taxon>
        <taxon>Heunggongvirae</taxon>
        <taxon>Uroviricota</taxon>
        <taxon>Caudoviricetes</taxon>
        <taxon>Peduoviridae</taxon>
        <taxon>Maltschvirus</taxon>
        <taxon>Maltschvirus maltsch</taxon>
    </lineage>
</organism>
<evidence type="ECO:0000313" key="1">
    <source>
        <dbReference type="EMBL" id="CAB4194675.1"/>
    </source>
</evidence>